<protein>
    <recommendedName>
        <fullName evidence="4">4-carboxymuconolactone decarboxylase family protein</fullName>
    </recommendedName>
</protein>
<evidence type="ECO:0000256" key="1">
    <source>
        <dbReference type="SAM" id="MobiDB-lite"/>
    </source>
</evidence>
<dbReference type="SUPFAM" id="SSF69118">
    <property type="entry name" value="AhpD-like"/>
    <property type="match status" value="1"/>
</dbReference>
<name>A0ABR3SHU6_9PEZI</name>
<organism evidence="2 3">
    <name type="scientific">Neofusicoccum ribis</name>
    <dbReference type="NCBI Taxonomy" id="45134"/>
    <lineage>
        <taxon>Eukaryota</taxon>
        <taxon>Fungi</taxon>
        <taxon>Dikarya</taxon>
        <taxon>Ascomycota</taxon>
        <taxon>Pezizomycotina</taxon>
        <taxon>Dothideomycetes</taxon>
        <taxon>Dothideomycetes incertae sedis</taxon>
        <taxon>Botryosphaeriales</taxon>
        <taxon>Botryosphaeriaceae</taxon>
        <taxon>Neofusicoccum</taxon>
    </lineage>
</organism>
<sequence>MRLPYAPAEAPAEASPSNPDPAATAAVYARIAARRAPRPLIPLDLALLHSPPVADGWNGFLGAIRTQTVVAEAVLELAVSRVGALTDAVWEWRAHSALAAKAGVSRAALEWVLKKEPVDSIAAEGVEGLGEKEMAVIRYTDAMTKDIKVQDGVFDKLKDFFSEREIVELTTAIAAYNCVSRFLVAMDVGEMNDKKMEIPAEAK</sequence>
<reference evidence="2 3" key="1">
    <citation type="submission" date="2024-02" db="EMBL/GenBank/DDBJ databases">
        <title>De novo assembly and annotation of 12 fungi associated with fruit tree decline syndrome in Ontario, Canada.</title>
        <authorList>
            <person name="Sulman M."/>
            <person name="Ellouze W."/>
            <person name="Ilyukhin E."/>
        </authorList>
    </citation>
    <scope>NUCLEOTIDE SEQUENCE [LARGE SCALE GENOMIC DNA]</scope>
    <source>
        <strain evidence="2 3">M1-105</strain>
    </source>
</reference>
<dbReference type="PANTHER" id="PTHR34846">
    <property type="entry name" value="4-CARBOXYMUCONOLACTONE DECARBOXYLASE FAMILY PROTEIN (AFU_ORTHOLOGUE AFUA_6G11590)"/>
    <property type="match status" value="1"/>
</dbReference>
<keyword evidence="3" id="KW-1185">Reference proteome</keyword>
<feature type="region of interest" description="Disordered" evidence="1">
    <location>
        <begin position="1"/>
        <end position="21"/>
    </location>
</feature>
<evidence type="ECO:0000313" key="3">
    <source>
        <dbReference type="Proteomes" id="UP001521116"/>
    </source>
</evidence>
<comment type="caution">
    <text evidence="2">The sequence shown here is derived from an EMBL/GenBank/DDBJ whole genome shotgun (WGS) entry which is preliminary data.</text>
</comment>
<accession>A0ABR3SHU6</accession>
<gene>
    <name evidence="2" type="ORF">SLS56_009224</name>
</gene>
<dbReference type="InterPro" id="IPR029032">
    <property type="entry name" value="AhpD-like"/>
</dbReference>
<proteinExistence type="predicted"/>
<dbReference type="Proteomes" id="UP001521116">
    <property type="component" value="Unassembled WGS sequence"/>
</dbReference>
<dbReference type="Gene3D" id="1.20.1290.10">
    <property type="entry name" value="AhpD-like"/>
    <property type="match status" value="1"/>
</dbReference>
<dbReference type="PANTHER" id="PTHR34846:SF11">
    <property type="entry name" value="4-CARBOXYMUCONOLACTONE DECARBOXYLASE FAMILY PROTEIN (AFU_ORTHOLOGUE AFUA_6G11590)"/>
    <property type="match status" value="1"/>
</dbReference>
<dbReference type="EMBL" id="JAJVDC020000152">
    <property type="protein sequence ID" value="KAL1621338.1"/>
    <property type="molecule type" value="Genomic_DNA"/>
</dbReference>
<evidence type="ECO:0000313" key="2">
    <source>
        <dbReference type="EMBL" id="KAL1621338.1"/>
    </source>
</evidence>
<evidence type="ECO:0008006" key="4">
    <source>
        <dbReference type="Google" id="ProtNLM"/>
    </source>
</evidence>